<protein>
    <submittedName>
        <fullName evidence="2">Uncharacterized protein</fullName>
    </submittedName>
</protein>
<feature type="region of interest" description="Disordered" evidence="1">
    <location>
        <begin position="1"/>
        <end position="51"/>
    </location>
</feature>
<feature type="compositionally biased region" description="Polar residues" evidence="1">
    <location>
        <begin position="42"/>
        <end position="51"/>
    </location>
</feature>
<keyword evidence="3" id="KW-1185">Reference proteome</keyword>
<feature type="compositionally biased region" description="Basic and acidic residues" evidence="1">
    <location>
        <begin position="25"/>
        <end position="40"/>
    </location>
</feature>
<dbReference type="AlphaFoldDB" id="A0A8T3AWB3"/>
<dbReference type="EMBL" id="JAGYWB010000013">
    <property type="protein sequence ID" value="KAI0500783.1"/>
    <property type="molecule type" value="Genomic_DNA"/>
</dbReference>
<gene>
    <name evidence="2" type="ORF">KFK09_019000</name>
</gene>
<accession>A0A8T3AWB3</accession>
<sequence length="51" mass="5519">MIGTCIPTIKAGRRSNIPPNPGNEGHNHKIEGTRGLDLLDSRSMSYGNEGR</sequence>
<name>A0A8T3AWB3_DENNO</name>
<reference evidence="2" key="1">
    <citation type="journal article" date="2022" name="Front. Genet.">
        <title>Chromosome-Scale Assembly of the Dendrobium nobile Genome Provides Insights Into the Molecular Mechanism of the Biosynthesis of the Medicinal Active Ingredient of Dendrobium.</title>
        <authorList>
            <person name="Xu Q."/>
            <person name="Niu S.-C."/>
            <person name="Li K.-L."/>
            <person name="Zheng P.-J."/>
            <person name="Zhang X.-J."/>
            <person name="Jia Y."/>
            <person name="Liu Y."/>
            <person name="Niu Y.-X."/>
            <person name="Yu L.-H."/>
            <person name="Chen D.-F."/>
            <person name="Zhang G.-Q."/>
        </authorList>
    </citation>
    <scope>NUCLEOTIDE SEQUENCE</scope>
    <source>
        <tissue evidence="2">Leaf</tissue>
    </source>
</reference>
<evidence type="ECO:0000256" key="1">
    <source>
        <dbReference type="SAM" id="MobiDB-lite"/>
    </source>
</evidence>
<dbReference type="Proteomes" id="UP000829196">
    <property type="component" value="Unassembled WGS sequence"/>
</dbReference>
<evidence type="ECO:0000313" key="3">
    <source>
        <dbReference type="Proteomes" id="UP000829196"/>
    </source>
</evidence>
<organism evidence="2 3">
    <name type="scientific">Dendrobium nobile</name>
    <name type="common">Orchid</name>
    <dbReference type="NCBI Taxonomy" id="94219"/>
    <lineage>
        <taxon>Eukaryota</taxon>
        <taxon>Viridiplantae</taxon>
        <taxon>Streptophyta</taxon>
        <taxon>Embryophyta</taxon>
        <taxon>Tracheophyta</taxon>
        <taxon>Spermatophyta</taxon>
        <taxon>Magnoliopsida</taxon>
        <taxon>Liliopsida</taxon>
        <taxon>Asparagales</taxon>
        <taxon>Orchidaceae</taxon>
        <taxon>Epidendroideae</taxon>
        <taxon>Malaxideae</taxon>
        <taxon>Dendrobiinae</taxon>
        <taxon>Dendrobium</taxon>
    </lineage>
</organism>
<proteinExistence type="predicted"/>
<comment type="caution">
    <text evidence="2">The sequence shown here is derived from an EMBL/GenBank/DDBJ whole genome shotgun (WGS) entry which is preliminary data.</text>
</comment>
<evidence type="ECO:0000313" key="2">
    <source>
        <dbReference type="EMBL" id="KAI0500783.1"/>
    </source>
</evidence>